<dbReference type="InterPro" id="IPR051404">
    <property type="entry name" value="TA_system_antitoxin"/>
</dbReference>
<feature type="domain" description="HicB-like antitoxin of toxin-antitoxin system" evidence="1">
    <location>
        <begin position="3"/>
        <end position="66"/>
    </location>
</feature>
<protein>
    <submittedName>
        <fullName evidence="2">Type II toxin-antitoxin system HicB family antitoxin</fullName>
    </submittedName>
</protein>
<dbReference type="Pfam" id="PF15919">
    <property type="entry name" value="HicB_lk_antitox"/>
    <property type="match status" value="1"/>
</dbReference>
<dbReference type="InterPro" id="IPR031807">
    <property type="entry name" value="HicB-like"/>
</dbReference>
<comment type="caution">
    <text evidence="2">The sequence shown here is derived from an EMBL/GenBank/DDBJ whole genome shotgun (WGS) entry which is preliminary data.</text>
</comment>
<gene>
    <name evidence="2" type="ORF">K7C98_39720</name>
</gene>
<sequence>MRFPVVLTPDEDGWFVATCPLIPGCISQGKGRAEALANIQEAIQLCLETREEDGATWPLPSDVEMVDVEVAA</sequence>
<evidence type="ECO:0000259" key="1">
    <source>
        <dbReference type="Pfam" id="PF15919"/>
    </source>
</evidence>
<organism evidence="2 3">
    <name type="scientific">Nannocystis pusilla</name>
    <dbReference type="NCBI Taxonomy" id="889268"/>
    <lineage>
        <taxon>Bacteria</taxon>
        <taxon>Pseudomonadati</taxon>
        <taxon>Myxococcota</taxon>
        <taxon>Polyangia</taxon>
        <taxon>Nannocystales</taxon>
        <taxon>Nannocystaceae</taxon>
        <taxon>Nannocystis</taxon>
    </lineage>
</organism>
<proteinExistence type="predicted"/>
<dbReference type="RefSeq" id="WP_224197145.1">
    <property type="nucleotide sequence ID" value="NZ_JAIRAU010000057.1"/>
</dbReference>
<dbReference type="EMBL" id="JAIRAU010000057">
    <property type="protein sequence ID" value="MBZ5715403.1"/>
    <property type="molecule type" value="Genomic_DNA"/>
</dbReference>
<evidence type="ECO:0000313" key="2">
    <source>
        <dbReference type="EMBL" id="MBZ5715403.1"/>
    </source>
</evidence>
<evidence type="ECO:0000313" key="3">
    <source>
        <dbReference type="Proteomes" id="UP001139031"/>
    </source>
</evidence>
<reference evidence="2" key="1">
    <citation type="submission" date="2021-08" db="EMBL/GenBank/DDBJ databases">
        <authorList>
            <person name="Stevens D.C."/>
        </authorList>
    </citation>
    <scope>NUCLEOTIDE SEQUENCE</scope>
    <source>
        <strain evidence="2">DSM 53165</strain>
    </source>
</reference>
<dbReference type="Proteomes" id="UP001139031">
    <property type="component" value="Unassembled WGS sequence"/>
</dbReference>
<keyword evidence="3" id="KW-1185">Reference proteome</keyword>
<dbReference type="InterPro" id="IPR035069">
    <property type="entry name" value="TTHA1013/TTHA0281-like"/>
</dbReference>
<dbReference type="PANTHER" id="PTHR34504:SF4">
    <property type="entry name" value="ANTITOXIN HICB"/>
    <property type="match status" value="1"/>
</dbReference>
<dbReference type="PANTHER" id="PTHR34504">
    <property type="entry name" value="ANTITOXIN HICB"/>
    <property type="match status" value="1"/>
</dbReference>
<dbReference type="SUPFAM" id="SSF143100">
    <property type="entry name" value="TTHA1013/TTHA0281-like"/>
    <property type="match status" value="1"/>
</dbReference>
<accession>A0ABS7U4F0</accession>
<name>A0ABS7U4F0_9BACT</name>
<dbReference type="Gene3D" id="3.30.160.250">
    <property type="match status" value="1"/>
</dbReference>